<evidence type="ECO:0000313" key="3">
    <source>
        <dbReference type="EMBL" id="TMW57350.1"/>
    </source>
</evidence>
<keyword evidence="1" id="KW-0238">DNA-binding</keyword>
<dbReference type="InterPro" id="IPR006600">
    <property type="entry name" value="HTH_CenpB_DNA-bd_dom"/>
</dbReference>
<feature type="domain" description="HTH CENPB-type" evidence="2">
    <location>
        <begin position="32"/>
        <end position="104"/>
    </location>
</feature>
<dbReference type="OrthoDB" id="162969at2759"/>
<dbReference type="GO" id="GO:0003677">
    <property type="term" value="F:DNA binding"/>
    <property type="evidence" value="ECO:0007669"/>
    <property type="project" value="UniProtKB-KW"/>
</dbReference>
<gene>
    <name evidence="3" type="ORF">Poli38472_003275</name>
</gene>
<protein>
    <recommendedName>
        <fullName evidence="2">HTH CENPB-type domain-containing protein</fullName>
    </recommendedName>
</protein>
<accession>A0A8K1C6Q9</accession>
<dbReference type="Pfam" id="PF03221">
    <property type="entry name" value="HTH_Tnp_Tc5"/>
    <property type="match status" value="1"/>
</dbReference>
<dbReference type="Gene3D" id="1.10.10.60">
    <property type="entry name" value="Homeodomain-like"/>
    <property type="match status" value="1"/>
</dbReference>
<dbReference type="Proteomes" id="UP000794436">
    <property type="component" value="Unassembled WGS sequence"/>
</dbReference>
<dbReference type="AlphaFoldDB" id="A0A8K1C6Q9"/>
<evidence type="ECO:0000313" key="4">
    <source>
        <dbReference type="Proteomes" id="UP000794436"/>
    </source>
</evidence>
<keyword evidence="4" id="KW-1185">Reference proteome</keyword>
<dbReference type="SUPFAM" id="SSF46689">
    <property type="entry name" value="Homeodomain-like"/>
    <property type="match status" value="1"/>
</dbReference>
<name>A0A8K1C6Q9_PYTOL</name>
<dbReference type="EMBL" id="SPLM01000144">
    <property type="protein sequence ID" value="TMW57350.1"/>
    <property type="molecule type" value="Genomic_DNA"/>
</dbReference>
<dbReference type="PROSITE" id="PS51253">
    <property type="entry name" value="HTH_CENPB"/>
    <property type="match status" value="1"/>
</dbReference>
<dbReference type="InterPro" id="IPR009057">
    <property type="entry name" value="Homeodomain-like_sf"/>
</dbReference>
<reference evidence="3" key="1">
    <citation type="submission" date="2019-03" db="EMBL/GenBank/DDBJ databases">
        <title>Long read genome sequence of the mycoparasitic Pythium oligandrum ATCC 38472 isolated from sugarbeet rhizosphere.</title>
        <authorList>
            <person name="Gaulin E."/>
        </authorList>
    </citation>
    <scope>NUCLEOTIDE SEQUENCE</scope>
    <source>
        <strain evidence="3">ATCC 38472_TT</strain>
    </source>
</reference>
<evidence type="ECO:0000259" key="2">
    <source>
        <dbReference type="PROSITE" id="PS51253"/>
    </source>
</evidence>
<evidence type="ECO:0000256" key="1">
    <source>
        <dbReference type="ARBA" id="ARBA00023125"/>
    </source>
</evidence>
<dbReference type="SMART" id="SM00674">
    <property type="entry name" value="CENPB"/>
    <property type="match status" value="1"/>
</dbReference>
<sequence>MDAFQLGKPPSERTIMYICKHESVWVEEKASNSKRRMDEAFRAFDEALATWVRERIEKQERLSGAMIKRKARALSDAMQTTKKVKFSNGWLCSFQQRHGFHTKRRKLLEPGRHERRRTPLTPLNRVAESSKHRLV</sequence>
<proteinExistence type="predicted"/>
<comment type="caution">
    <text evidence="3">The sequence shown here is derived from an EMBL/GenBank/DDBJ whole genome shotgun (WGS) entry which is preliminary data.</text>
</comment>
<organism evidence="3 4">
    <name type="scientific">Pythium oligandrum</name>
    <name type="common">Mycoparasitic fungus</name>
    <dbReference type="NCBI Taxonomy" id="41045"/>
    <lineage>
        <taxon>Eukaryota</taxon>
        <taxon>Sar</taxon>
        <taxon>Stramenopiles</taxon>
        <taxon>Oomycota</taxon>
        <taxon>Peronosporomycetes</taxon>
        <taxon>Pythiales</taxon>
        <taxon>Pythiaceae</taxon>
        <taxon>Pythium</taxon>
    </lineage>
</organism>